<evidence type="ECO:0000256" key="1">
    <source>
        <dbReference type="ARBA" id="ARBA00004571"/>
    </source>
</evidence>
<dbReference type="GO" id="GO:0044718">
    <property type="term" value="P:siderophore transmembrane transport"/>
    <property type="evidence" value="ECO:0007669"/>
    <property type="project" value="TreeGrafter"/>
</dbReference>
<organism evidence="9 10">
    <name type="scientific">Rheinheimera salexigens</name>
    <dbReference type="NCBI Taxonomy" id="1628148"/>
    <lineage>
        <taxon>Bacteria</taxon>
        <taxon>Pseudomonadati</taxon>
        <taxon>Pseudomonadota</taxon>
        <taxon>Gammaproteobacteria</taxon>
        <taxon>Chromatiales</taxon>
        <taxon>Chromatiaceae</taxon>
        <taxon>Rheinheimera</taxon>
    </lineage>
</organism>
<comment type="caution">
    <text evidence="9">The sequence shown here is derived from an EMBL/GenBank/DDBJ whole genome shotgun (WGS) entry which is preliminary data.</text>
</comment>
<gene>
    <name evidence="9" type="ORF">BI198_05970</name>
</gene>
<keyword evidence="5" id="KW-0472">Membrane</keyword>
<dbReference type="EMBL" id="MKEK01000001">
    <property type="protein sequence ID" value="OEY69169.1"/>
    <property type="molecule type" value="Genomic_DNA"/>
</dbReference>
<dbReference type="Proteomes" id="UP000242258">
    <property type="component" value="Unassembled WGS sequence"/>
</dbReference>
<dbReference type="Gene3D" id="2.40.170.20">
    <property type="entry name" value="TonB-dependent receptor, beta-barrel domain"/>
    <property type="match status" value="1"/>
</dbReference>
<dbReference type="InterPro" id="IPR057601">
    <property type="entry name" value="Oar-like_b-barrel"/>
</dbReference>
<keyword evidence="4" id="KW-0812">Transmembrane</keyword>
<name>A0A1E7Q4U1_9GAMM</name>
<keyword evidence="2" id="KW-0813">Transport</keyword>
<keyword evidence="7" id="KW-0732">Signal</keyword>
<dbReference type="Pfam" id="PF25183">
    <property type="entry name" value="OMP_b-brl_4"/>
    <property type="match status" value="2"/>
</dbReference>
<evidence type="ECO:0000256" key="6">
    <source>
        <dbReference type="ARBA" id="ARBA00023237"/>
    </source>
</evidence>
<evidence type="ECO:0000256" key="3">
    <source>
        <dbReference type="ARBA" id="ARBA00022452"/>
    </source>
</evidence>
<keyword evidence="3" id="KW-1134">Transmembrane beta strand</keyword>
<reference evidence="10" key="1">
    <citation type="submission" date="2016-09" db="EMBL/GenBank/DDBJ databases">
        <authorList>
            <person name="Wan X."/>
            <person name="Hou S."/>
        </authorList>
    </citation>
    <scope>NUCLEOTIDE SEQUENCE [LARGE SCALE GENOMIC DNA]</scope>
    <source>
        <strain evidence="10">KH87</strain>
    </source>
</reference>
<dbReference type="SUPFAM" id="SSF56935">
    <property type="entry name" value="Porins"/>
    <property type="match status" value="1"/>
</dbReference>
<feature type="signal peptide" evidence="7">
    <location>
        <begin position="1"/>
        <end position="22"/>
    </location>
</feature>
<evidence type="ECO:0000313" key="10">
    <source>
        <dbReference type="Proteomes" id="UP000242258"/>
    </source>
</evidence>
<dbReference type="SUPFAM" id="SSF49464">
    <property type="entry name" value="Carboxypeptidase regulatory domain-like"/>
    <property type="match status" value="1"/>
</dbReference>
<protein>
    <submittedName>
        <fullName evidence="9">Cell envelope biogenesis protein OmpA</fullName>
    </submittedName>
</protein>
<accession>A0A1E7Q4U1</accession>
<dbReference type="Pfam" id="PF13620">
    <property type="entry name" value="CarboxypepD_reg"/>
    <property type="match status" value="1"/>
</dbReference>
<dbReference type="STRING" id="1628148.BI198_05970"/>
<evidence type="ECO:0000256" key="2">
    <source>
        <dbReference type="ARBA" id="ARBA00022448"/>
    </source>
</evidence>
<dbReference type="AlphaFoldDB" id="A0A1E7Q4U1"/>
<dbReference type="GO" id="GO:0015344">
    <property type="term" value="F:siderophore uptake transmembrane transporter activity"/>
    <property type="evidence" value="ECO:0007669"/>
    <property type="project" value="TreeGrafter"/>
</dbReference>
<keyword evidence="6" id="KW-0998">Cell outer membrane</keyword>
<evidence type="ECO:0000259" key="8">
    <source>
        <dbReference type="Pfam" id="PF25183"/>
    </source>
</evidence>
<dbReference type="InterPro" id="IPR039426">
    <property type="entry name" value="TonB-dep_rcpt-like"/>
</dbReference>
<sequence length="1046" mass="114946">MKVKHLALAVTLALGVPSLAIADDVSSSIRGNIVTSSGQVAPKARIEIVHVPTGTRNIAVSNDSGSFSSTGLRVGGPYTITITSDQGAKTYNNVFLTLGEALRLNAELESTQQVERIAVTGSSLALSNNTGSSSYFGAGAIENAPTFNRDLKEVARMNPYANMLPGEGAPLSIGGVNPKFNSVSIDGVGVNDDFGLNSNGYPTQSSPVSIDAIDQIAVDVAPFDASEGGYSGGRINAVTKSGTNEVHGSLTYEKMSDSWAGTPKDPNSGRDVTLDYKRDTYSVTLGGPIVKDELFFFLAYEKSTQPSSVEYGPAGAGAASDSKITLAEYDRIKEIASRVYGVDAGEWNSSPDTEDKNLLVKLDWNINDDHRAAFTYNLTEGNNVRNQSSNNGTLQLDTNWYNYLQNMDLYKFSLFSDWNADLSSELYFSYKEVDTISDLKTKAFGDISIRASSGTLNFGPDFNRHANALSNQDMKIGAKFTYLVGDHQLKFGGEYNKLDIFNLFVRNSLGSWSFGSIEDFENKVASSLQYENAYTNVVNDAAAEFSLSSMNAYIQDNWYVSDDIELGLGLRYERYMVSDKPTLNENFLRRYGYSNQENLDGLDIVLPRVDVKWLATDDLTVRGGFGRFSGGKPNVWISNSFSNDGFTLVQFDRNSVSESEYLQNVDITGVPDAVKGSLVAGDGDTNSIDPNFKMPSDWIARVGFDYIIDIPVLGDNFGWSAEVMRKWMTDNSQWQDISRCVSGQTAAGVNIYRPCDPTAPSDHYDIMLTNESKNGKAWIWNTSLAKNWDSGVSLYASYTNQNIEEGTPGTSSTASSNYKYNIVKDRNVEEIGTADYEVEHSLKITLGYTHEIFAGYDSKFNLFFQRRSGNHFSYVMGLFRDTDFGDQDGSARLNRSSGYLAYIPTGPNDPNYSPESSIDFDQLMANIKAAGLEGYAGGFAPKGSGTSPWITTLDFQFQQDLPGFFEGHKGTFYFTVNNLLNLIDSDAGKVRREQFTNKSLVDFGGLDSEGRYIYETPFGGFDANNGSKFEAEESTWRLKMGLKYRF</sequence>
<dbReference type="OrthoDB" id="9768147at2"/>
<proteinExistence type="predicted"/>
<dbReference type="InterPro" id="IPR036942">
    <property type="entry name" value="Beta-barrel_TonB_sf"/>
</dbReference>
<feature type="domain" description="TonB-dependent transporter Oar-like beta-barrel" evidence="8">
    <location>
        <begin position="238"/>
        <end position="308"/>
    </location>
</feature>
<comment type="subcellular location">
    <subcellularLocation>
        <location evidence="1">Cell outer membrane</location>
        <topology evidence="1">Multi-pass membrane protein</topology>
    </subcellularLocation>
</comment>
<evidence type="ECO:0000256" key="5">
    <source>
        <dbReference type="ARBA" id="ARBA00023136"/>
    </source>
</evidence>
<dbReference type="InterPro" id="IPR008969">
    <property type="entry name" value="CarboxyPept-like_regulatory"/>
</dbReference>
<dbReference type="RefSeq" id="WP_070048735.1">
    <property type="nucleotide sequence ID" value="NZ_CBCSDO010000003.1"/>
</dbReference>
<evidence type="ECO:0000256" key="7">
    <source>
        <dbReference type="SAM" id="SignalP"/>
    </source>
</evidence>
<dbReference type="InterPro" id="IPR037066">
    <property type="entry name" value="Plug_dom_sf"/>
</dbReference>
<dbReference type="Gene3D" id="2.170.130.10">
    <property type="entry name" value="TonB-dependent receptor, plug domain"/>
    <property type="match status" value="1"/>
</dbReference>
<dbReference type="GO" id="GO:0009279">
    <property type="term" value="C:cell outer membrane"/>
    <property type="evidence" value="ECO:0007669"/>
    <property type="project" value="UniProtKB-SubCell"/>
</dbReference>
<evidence type="ECO:0000313" key="9">
    <source>
        <dbReference type="EMBL" id="OEY69169.1"/>
    </source>
</evidence>
<dbReference type="PANTHER" id="PTHR30069">
    <property type="entry name" value="TONB-DEPENDENT OUTER MEMBRANE RECEPTOR"/>
    <property type="match status" value="1"/>
</dbReference>
<keyword evidence="10" id="KW-1185">Reference proteome</keyword>
<dbReference type="PANTHER" id="PTHR30069:SF46">
    <property type="entry name" value="OAR PROTEIN"/>
    <property type="match status" value="1"/>
</dbReference>
<evidence type="ECO:0000256" key="4">
    <source>
        <dbReference type="ARBA" id="ARBA00022692"/>
    </source>
</evidence>
<feature type="chain" id="PRO_5009200356" evidence="7">
    <location>
        <begin position="23"/>
        <end position="1046"/>
    </location>
</feature>
<feature type="domain" description="TonB-dependent transporter Oar-like beta-barrel" evidence="8">
    <location>
        <begin position="349"/>
        <end position="981"/>
    </location>
</feature>